<evidence type="ECO:0000256" key="1">
    <source>
        <dbReference type="SAM" id="Phobius"/>
    </source>
</evidence>
<organism evidence="2 3">
    <name type="scientific">Daphnia magna</name>
    <dbReference type="NCBI Taxonomy" id="35525"/>
    <lineage>
        <taxon>Eukaryota</taxon>
        <taxon>Metazoa</taxon>
        <taxon>Ecdysozoa</taxon>
        <taxon>Arthropoda</taxon>
        <taxon>Crustacea</taxon>
        <taxon>Branchiopoda</taxon>
        <taxon>Diplostraca</taxon>
        <taxon>Cladocera</taxon>
        <taxon>Anomopoda</taxon>
        <taxon>Daphniidae</taxon>
        <taxon>Daphnia</taxon>
    </lineage>
</organism>
<dbReference type="AlphaFoldDB" id="A0A164H403"/>
<reference evidence="2 3" key="1">
    <citation type="submission" date="2016-03" db="EMBL/GenBank/DDBJ databases">
        <title>EvidentialGene: Evidence-directed Construction of Genes on Genomes.</title>
        <authorList>
            <person name="Gilbert D.G."/>
            <person name="Choi J.-H."/>
            <person name="Mockaitis K."/>
            <person name="Colbourne J."/>
            <person name="Pfrender M."/>
        </authorList>
    </citation>
    <scope>NUCLEOTIDE SEQUENCE [LARGE SCALE GENOMIC DNA]</scope>
    <source>
        <strain evidence="2 3">Xinb3</strain>
        <tissue evidence="2">Complete organism</tissue>
    </source>
</reference>
<keyword evidence="3" id="KW-1185">Reference proteome</keyword>
<protein>
    <submittedName>
        <fullName evidence="2">Uncharacterized protein</fullName>
    </submittedName>
</protein>
<keyword evidence="1" id="KW-0472">Membrane</keyword>
<accession>A0A164H403</accession>
<dbReference type="EMBL" id="LRGB01012965">
    <property type="protein sequence ID" value="KZR99679.1"/>
    <property type="molecule type" value="Genomic_DNA"/>
</dbReference>
<keyword evidence="1" id="KW-1133">Transmembrane helix</keyword>
<feature type="transmembrane region" description="Helical" evidence="1">
    <location>
        <begin position="6"/>
        <end position="33"/>
    </location>
</feature>
<sequence>WHCNFFLFFSLLLSQVFFLLLNFYSFLLPLVILGSNLNCASYTNMSTTEFMKRQQSDFLHHMDNQNCCRELEMTPCSFKELARIFIFVTTLRLGKLEVMHVHPG</sequence>
<feature type="non-terminal residue" evidence="2">
    <location>
        <position position="1"/>
    </location>
</feature>
<proteinExistence type="predicted"/>
<dbReference type="Proteomes" id="UP000076858">
    <property type="component" value="Unassembled WGS sequence"/>
</dbReference>
<evidence type="ECO:0000313" key="3">
    <source>
        <dbReference type="Proteomes" id="UP000076858"/>
    </source>
</evidence>
<name>A0A164H403_9CRUS</name>
<feature type="non-terminal residue" evidence="2">
    <location>
        <position position="104"/>
    </location>
</feature>
<comment type="caution">
    <text evidence="2">The sequence shown here is derived from an EMBL/GenBank/DDBJ whole genome shotgun (WGS) entry which is preliminary data.</text>
</comment>
<evidence type="ECO:0000313" key="2">
    <source>
        <dbReference type="EMBL" id="KZR99679.1"/>
    </source>
</evidence>
<keyword evidence="1" id="KW-0812">Transmembrane</keyword>
<gene>
    <name evidence="2" type="ORF">APZ42_004363</name>
</gene>